<dbReference type="GO" id="GO:0070733">
    <property type="term" value="F:AMPylase activity"/>
    <property type="evidence" value="ECO:0007669"/>
    <property type="project" value="UniProtKB-EC"/>
</dbReference>
<dbReference type="Pfam" id="PF15007">
    <property type="entry name" value="CEP44"/>
    <property type="match status" value="1"/>
</dbReference>
<proteinExistence type="inferred from homology"/>
<feature type="binding site" evidence="16">
    <location>
        <position position="455"/>
    </location>
    <ligand>
        <name>ATP</name>
        <dbReference type="ChEBI" id="CHEBI:30616"/>
    </ligand>
</feature>
<comment type="catalytic activity">
    <reaction evidence="14">
        <text>L-tyrosyl-[protein] + ATP = O-(5'-adenylyl)-L-tyrosyl-[protein] + diphosphate</text>
        <dbReference type="Rhea" id="RHEA:54288"/>
        <dbReference type="Rhea" id="RHEA-COMP:10136"/>
        <dbReference type="Rhea" id="RHEA-COMP:13846"/>
        <dbReference type="ChEBI" id="CHEBI:30616"/>
        <dbReference type="ChEBI" id="CHEBI:33019"/>
        <dbReference type="ChEBI" id="CHEBI:46858"/>
        <dbReference type="ChEBI" id="CHEBI:83624"/>
        <dbReference type="EC" id="2.7.7.108"/>
    </reaction>
</comment>
<evidence type="ECO:0000256" key="8">
    <source>
        <dbReference type="ARBA" id="ARBA00022803"/>
    </source>
</evidence>
<evidence type="ECO:0000256" key="17">
    <source>
        <dbReference type="PIRSR" id="PIRSR640198-3"/>
    </source>
</evidence>
<dbReference type="InterPro" id="IPR011990">
    <property type="entry name" value="TPR-like_helical_dom_sf"/>
</dbReference>
<evidence type="ECO:0000256" key="11">
    <source>
        <dbReference type="ARBA" id="ARBA00023136"/>
    </source>
</evidence>
<feature type="compositionally biased region" description="Polar residues" evidence="19">
    <location>
        <begin position="1130"/>
        <end position="1157"/>
    </location>
</feature>
<dbReference type="InterPro" id="IPR003812">
    <property type="entry name" value="Fido"/>
</dbReference>
<feature type="active site" evidence="15">
    <location>
        <position position="411"/>
    </location>
</feature>
<organism evidence="22 23">
    <name type="scientific">Opisthorchis viverrini</name>
    <name type="common">Southeast Asian liver fluke</name>
    <dbReference type="NCBI Taxonomy" id="6198"/>
    <lineage>
        <taxon>Eukaryota</taxon>
        <taxon>Metazoa</taxon>
        <taxon>Spiralia</taxon>
        <taxon>Lophotrochozoa</taxon>
        <taxon>Platyhelminthes</taxon>
        <taxon>Trematoda</taxon>
        <taxon>Digenea</taxon>
        <taxon>Opisthorchiida</taxon>
        <taxon>Opisthorchiata</taxon>
        <taxon>Opisthorchiidae</taxon>
        <taxon>Opisthorchis</taxon>
    </lineage>
</organism>
<dbReference type="CTD" id="20325392"/>
<feature type="compositionally biased region" description="Basic and acidic residues" evidence="19">
    <location>
        <begin position="1039"/>
        <end position="1054"/>
    </location>
</feature>
<comment type="subcellular location">
    <subcellularLocation>
        <location evidence="1">Membrane</location>
        <topology evidence="1">Single-pass membrane protein</topology>
    </subcellularLocation>
</comment>
<evidence type="ECO:0000256" key="1">
    <source>
        <dbReference type="ARBA" id="ARBA00004167"/>
    </source>
</evidence>
<feature type="compositionally biased region" description="Basic and acidic residues" evidence="19">
    <location>
        <begin position="528"/>
        <end position="537"/>
    </location>
</feature>
<evidence type="ECO:0000256" key="5">
    <source>
        <dbReference type="ARBA" id="ARBA00022695"/>
    </source>
</evidence>
<feature type="site" description="Important for autoinhibition of adenylyltransferase activity" evidence="17">
    <location>
        <position position="281"/>
    </location>
</feature>
<keyword evidence="8" id="KW-0802">TPR repeat</keyword>
<dbReference type="Proteomes" id="UP000054324">
    <property type="component" value="Unassembled WGS sequence"/>
</dbReference>
<keyword evidence="3" id="KW-0808">Transferase</keyword>
<feature type="region of interest" description="Disordered" evidence="19">
    <location>
        <begin position="1096"/>
        <end position="1165"/>
    </location>
</feature>
<evidence type="ECO:0000256" key="14">
    <source>
        <dbReference type="ARBA" id="ARBA00048696"/>
    </source>
</evidence>
<reference evidence="22 23" key="1">
    <citation type="submission" date="2013-11" db="EMBL/GenBank/DDBJ databases">
        <title>Opisthorchis viverrini - life in the bile duct.</title>
        <authorList>
            <person name="Young N.D."/>
            <person name="Nagarajan N."/>
            <person name="Lin S.J."/>
            <person name="Korhonen P.K."/>
            <person name="Jex A.R."/>
            <person name="Hall R.S."/>
            <person name="Safavi-Hemami H."/>
            <person name="Kaewkong W."/>
            <person name="Bertrand D."/>
            <person name="Gao S."/>
            <person name="Seet Q."/>
            <person name="Wongkham S."/>
            <person name="Teh B.T."/>
            <person name="Wongkham C."/>
            <person name="Intapan P.M."/>
            <person name="Maleewong W."/>
            <person name="Yang X."/>
            <person name="Hu M."/>
            <person name="Wang Z."/>
            <person name="Hofmann A."/>
            <person name="Sternberg P.W."/>
            <person name="Tan P."/>
            <person name="Wang J."/>
            <person name="Gasser R.B."/>
        </authorList>
    </citation>
    <scope>NUCLEOTIDE SEQUENCE [LARGE SCALE GENOMIC DNA]</scope>
</reference>
<dbReference type="Gene3D" id="1.10.3290.10">
    <property type="entry name" value="Fido-like domain"/>
    <property type="match status" value="1"/>
</dbReference>
<keyword evidence="10 20" id="KW-1133">Transmembrane helix</keyword>
<dbReference type="EMBL" id="KL597085">
    <property type="protein sequence ID" value="KER20160.1"/>
    <property type="molecule type" value="Genomic_DNA"/>
</dbReference>
<dbReference type="Gene3D" id="1.25.40.10">
    <property type="entry name" value="Tetratricopeptide repeat domain"/>
    <property type="match status" value="1"/>
</dbReference>
<comment type="similarity">
    <text evidence="2">Belongs to the fic family.</text>
</comment>
<dbReference type="InterPro" id="IPR040198">
    <property type="entry name" value="Fido_containing"/>
</dbReference>
<feature type="region of interest" description="Disordered" evidence="19">
    <location>
        <begin position="931"/>
        <end position="992"/>
    </location>
</feature>
<feature type="region of interest" description="Disordered" evidence="19">
    <location>
        <begin position="1037"/>
        <end position="1064"/>
    </location>
</feature>
<dbReference type="PANTHER" id="PTHR13504:SF34">
    <property type="entry name" value="PROTEIN ADENYLYLTRANSFERASE FICD"/>
    <property type="match status" value="1"/>
</dbReference>
<sequence length="1339" mass="150146">MSLRAPLLILCVIVLIICLLLPITVWEAFVEHLEHTLETFNWQRFLTSTTLYRLFEAVRTSADRNGFLHPNMIRKDAATSGLIYRDLIHEVVRLHRSQRAGFAHLSQTRMRRLPSSSERSEARQALLAARIHQNSRQYLKARKLLQHAFRLDPNNLDILIALGEAIEDQWRTMKLIDRDNGKCYPSSLMNVNEQAVVEVDDLLLTAEHLYTRALIVDPKSRTADQSKERLMPLVEEIDQRRFNVIDMKVKRFYEVPESNPGLRQAKMEHYFKHVYHSNAIEGNTLTLAQTRSILETRLAVGGKSLMEQNEVLGLDAALRYMNATLLRGKSRPVTLDIILELHKLVLAYVDPSEAGRLRRTQVFIADHQPPPPDAVPQLMLDLIDWLNSEELLDVHPIELAALAHWKLVYVHPFYDGNGRTARLLMNFILMRAGLPPAIIRVEDRPDYYEHLKTANDGDVRPFIRFIATCTERTIDEYLNAALGTTAVSGTKQAPRIESTLPLTTDYAIPAECLDPYHISEWPGSQDPSTDKHDDAQVKDTPVLPSVPHRKPSRRSSITDDIQLLPSKLTMYGVKEQVEKFRRQLRAVHFAYDVDFQGMVLGQPAAFISFYRRLLCDHSTKLTKHLVDKGFGLLGLTDDRLMESLYRIMRDLLNTRAPITLAQFYSPGFKERKLEMASMLTERLCSLLPTKLSQKPGPQRPTSTSGNPNRVIEVRSLPVRDYVQRVRKCHSIPQVLPDVLLPTSDPTVDCALDRVTIKSSDGIGRLLDARQSSHAEIGSIAFPESRVAGDCNDTLGSQFQKPEVTFDTHVWGEESHNQVTQPNFGERCSPGNRIAKQQKNQCSTISIRRHVRNLVAISTTVSYLCRLKLMVSHSPVRSQFSAMIDSVGQMNQSQRLQSECSGYSMPYAKTGNSYYLLNSNPRPYCCSSSVPKTGKPVPLSNNRPPVKRTTLAARTTVSSTPSSRMSSSLHRWPSGQHPPTEDEPEAPAMTSPRDPMEEILTSLSKLTGKVDTMLTRLTSLELRLPRVDRGLSTARFYESNSRDASEEPRSCKPGEKVSGGNEPRVCPSGRAEFSLIPFTVAATGPCSTTLVESTLTYPKPQLTPPSSQTASSTTTTVAGTPRPFTPLPMSPRTSVYPQTVRASPLGNSNTANAPSKQVPSVPANRLCDDRTSPWKFGKHMFNENRRDTSWASASGIEETAQSSSNFLYTQANIAHNQLNAKGQKQASADFTTHVNATSLPVSPNQPSVQSNFQLDPYIGRFKRPALFRHTDSFEYSANNSLENRPPSSRFVEAGKESADYEHASNVSGTYRAQVDRITTMLAETQGLLETQRMKVVNRAA</sequence>
<dbReference type="STRING" id="6198.A0A074ZAC9"/>
<evidence type="ECO:0000256" key="18">
    <source>
        <dbReference type="PIRSR" id="PIRSR640198-4"/>
    </source>
</evidence>
<dbReference type="OrthoDB" id="259598at2759"/>
<evidence type="ECO:0000256" key="15">
    <source>
        <dbReference type="PIRSR" id="PIRSR640198-1"/>
    </source>
</evidence>
<dbReference type="SUPFAM" id="SSF140931">
    <property type="entry name" value="Fic-like"/>
    <property type="match status" value="1"/>
</dbReference>
<accession>A0A074ZAC9</accession>
<keyword evidence="11 20" id="KW-0472">Membrane</keyword>
<name>A0A074ZAC9_OPIVI</name>
<dbReference type="GO" id="GO:0005524">
    <property type="term" value="F:ATP binding"/>
    <property type="evidence" value="ECO:0007669"/>
    <property type="project" value="UniProtKB-KW"/>
</dbReference>
<dbReference type="EC" id="2.7.7.108" evidence="12"/>
<evidence type="ECO:0000256" key="19">
    <source>
        <dbReference type="SAM" id="MobiDB-lite"/>
    </source>
</evidence>
<keyword evidence="4 20" id="KW-0812">Transmembrane</keyword>
<comment type="catalytic activity">
    <reaction evidence="13">
        <text>L-threonyl-[protein] + ATP = 3-O-(5'-adenylyl)-L-threonyl-[protein] + diphosphate</text>
        <dbReference type="Rhea" id="RHEA:54292"/>
        <dbReference type="Rhea" id="RHEA-COMP:11060"/>
        <dbReference type="Rhea" id="RHEA-COMP:13847"/>
        <dbReference type="ChEBI" id="CHEBI:30013"/>
        <dbReference type="ChEBI" id="CHEBI:30616"/>
        <dbReference type="ChEBI" id="CHEBI:33019"/>
        <dbReference type="ChEBI" id="CHEBI:138113"/>
        <dbReference type="EC" id="2.7.7.108"/>
    </reaction>
</comment>
<evidence type="ECO:0000256" key="4">
    <source>
        <dbReference type="ARBA" id="ARBA00022692"/>
    </source>
</evidence>
<evidence type="ECO:0000256" key="2">
    <source>
        <dbReference type="ARBA" id="ARBA00009742"/>
    </source>
</evidence>
<dbReference type="GeneID" id="20325392"/>
<feature type="compositionally biased region" description="Low complexity" evidence="19">
    <location>
        <begin position="1103"/>
        <end position="1121"/>
    </location>
</feature>
<feature type="binding site" evidence="16">
    <location>
        <begin position="415"/>
        <end position="422"/>
    </location>
    <ligand>
        <name>ATP</name>
        <dbReference type="ChEBI" id="CHEBI:30616"/>
    </ligand>
</feature>
<keyword evidence="23" id="KW-1185">Reference proteome</keyword>
<evidence type="ECO:0000256" key="12">
    <source>
        <dbReference type="ARBA" id="ARBA00034531"/>
    </source>
</evidence>
<feature type="transmembrane region" description="Helical" evidence="20">
    <location>
        <begin position="7"/>
        <end position="26"/>
    </location>
</feature>
<keyword evidence="5" id="KW-0548">Nucleotidyltransferase</keyword>
<dbReference type="PROSITE" id="PS51459">
    <property type="entry name" value="FIDO"/>
    <property type="match status" value="1"/>
</dbReference>
<evidence type="ECO:0000256" key="13">
    <source>
        <dbReference type="ARBA" id="ARBA00047939"/>
    </source>
</evidence>
<dbReference type="GO" id="GO:0016020">
    <property type="term" value="C:membrane"/>
    <property type="evidence" value="ECO:0007669"/>
    <property type="project" value="UniProtKB-SubCell"/>
</dbReference>
<keyword evidence="7 16" id="KW-0547">Nucleotide-binding</keyword>
<evidence type="ECO:0000259" key="21">
    <source>
        <dbReference type="PROSITE" id="PS51459"/>
    </source>
</evidence>
<dbReference type="Pfam" id="PF02661">
    <property type="entry name" value="Fic"/>
    <property type="match status" value="1"/>
</dbReference>
<evidence type="ECO:0000256" key="7">
    <source>
        <dbReference type="ARBA" id="ARBA00022741"/>
    </source>
</evidence>
<dbReference type="KEGG" id="ovi:T265_11224"/>
<feature type="compositionally biased region" description="Low complexity" evidence="19">
    <location>
        <begin position="954"/>
        <end position="967"/>
    </location>
</feature>
<evidence type="ECO:0000256" key="16">
    <source>
        <dbReference type="PIRSR" id="PIRSR640198-2"/>
    </source>
</evidence>
<evidence type="ECO:0000256" key="10">
    <source>
        <dbReference type="ARBA" id="ARBA00022989"/>
    </source>
</evidence>
<keyword evidence="6" id="KW-0677">Repeat</keyword>
<keyword evidence="9 16" id="KW-0067">ATP-binding</keyword>
<evidence type="ECO:0000313" key="22">
    <source>
        <dbReference type="EMBL" id="KER20160.1"/>
    </source>
</evidence>
<feature type="glycosylation site" description="N-linked (GlcNAc...) asparagine" evidence="18">
    <location>
        <position position="322"/>
    </location>
</feature>
<protein>
    <recommendedName>
        <fullName evidence="12">protein adenylyltransferase</fullName>
        <ecNumber evidence="12">2.7.7.108</ecNumber>
    </recommendedName>
</protein>
<evidence type="ECO:0000256" key="20">
    <source>
        <dbReference type="SAM" id="Phobius"/>
    </source>
</evidence>
<feature type="binding site" evidence="16">
    <location>
        <begin position="447"/>
        <end position="448"/>
    </location>
    <ligand>
        <name>ATP</name>
        <dbReference type="ChEBI" id="CHEBI:30616"/>
    </ligand>
</feature>
<dbReference type="InterPro" id="IPR036597">
    <property type="entry name" value="Fido-like_dom_sf"/>
</dbReference>
<evidence type="ECO:0000256" key="3">
    <source>
        <dbReference type="ARBA" id="ARBA00022679"/>
    </source>
</evidence>
<gene>
    <name evidence="22" type="ORF">T265_11224</name>
</gene>
<feature type="domain" description="Fido" evidence="21">
    <location>
        <begin position="333"/>
        <end position="468"/>
    </location>
</feature>
<dbReference type="InterPro" id="IPR029157">
    <property type="entry name" value="CEP44_CC"/>
</dbReference>
<feature type="region of interest" description="Disordered" evidence="19">
    <location>
        <begin position="519"/>
        <end position="556"/>
    </location>
</feature>
<dbReference type="PANTHER" id="PTHR13504">
    <property type="entry name" value="FIDO DOMAIN-CONTAINING PROTEIN DDB_G0283145"/>
    <property type="match status" value="1"/>
</dbReference>
<evidence type="ECO:0000256" key="9">
    <source>
        <dbReference type="ARBA" id="ARBA00022840"/>
    </source>
</evidence>
<dbReference type="RefSeq" id="XP_009176090.1">
    <property type="nucleotide sequence ID" value="XM_009177826.1"/>
</dbReference>
<evidence type="ECO:0000313" key="23">
    <source>
        <dbReference type="Proteomes" id="UP000054324"/>
    </source>
</evidence>
<evidence type="ECO:0000256" key="6">
    <source>
        <dbReference type="ARBA" id="ARBA00022737"/>
    </source>
</evidence>